<evidence type="ECO:0000256" key="2">
    <source>
        <dbReference type="ARBA" id="ARBA00022840"/>
    </source>
</evidence>
<name>A0A067MGD9_BOTB1</name>
<dbReference type="OrthoDB" id="3270319at2759"/>
<feature type="region of interest" description="Disordered" evidence="3">
    <location>
        <begin position="1"/>
        <end position="33"/>
    </location>
</feature>
<protein>
    <recommendedName>
        <fullName evidence="4">SNF2 N-terminal domain-containing protein</fullName>
    </recommendedName>
</protein>
<dbReference type="Gene3D" id="3.40.50.10810">
    <property type="entry name" value="Tandem AAA-ATPase domain"/>
    <property type="match status" value="1"/>
</dbReference>
<sequence>MARKNTAKASGKPDGKSDGKATQSGGASSPATATPSYTNLFLIPGELHPGYPWSNNSFQAISGLTEKNFLDPDYRDPKGDPLDKEILSSIATFYDQVKNEPKITRKARLSNIPGYASYRDTLTAHFKQPGNVDEAIMTVMNDMDATYLQVWIAAGRVAVTAGEYNSTVSGAIAEHLFGEEVFLGQTSNVKAEFTRFGEHAHYRLWHRQRDATKRRHTKREKAISAFGAELADLESARTPASFRKASSTLAKLKRFYALDGDAENEDYLGMERSLKAFLDKGPNLMAQNGRDTLWTAAQIEQAALEWFDAFSRTPSAYEDFTPPLPPGPALFSDGEDIGVDDFSAWFKPELYRYLGFDESGRVPFWRVVEGKGDFDDILQATTTEALSQWLQENKGRYTVPQNRPDPRGPHRTYREFYPEERIGMQLPQGYSLIRLRLHQLQALAALVKRTWHAGLPPGSDPKSIHSTLSTLIADEVGLGKTALTLAFFSTLMHYFELSRQEKPLPPIVGLSIFGKPSGKELWKMPFVVIANKNLVEQWNAESRRFLAPGTDSIIYDPTTKERLDWWIAPGRSWSTAQTELGRRILLITGAASTHGFKPG</sequence>
<feature type="domain" description="SNF2 N-terminal" evidence="4">
    <location>
        <begin position="438"/>
        <end position="572"/>
    </location>
</feature>
<proteinExistence type="predicted"/>
<accession>A0A067MGD9</accession>
<dbReference type="AlphaFoldDB" id="A0A067MGD9"/>
<dbReference type="EMBL" id="KL198063">
    <property type="protein sequence ID" value="KDQ10937.1"/>
    <property type="molecule type" value="Genomic_DNA"/>
</dbReference>
<keyword evidence="2" id="KW-0067">ATP-binding</keyword>
<evidence type="ECO:0000313" key="5">
    <source>
        <dbReference type="EMBL" id="KDQ10937.1"/>
    </source>
</evidence>
<evidence type="ECO:0000313" key="6">
    <source>
        <dbReference type="Proteomes" id="UP000027195"/>
    </source>
</evidence>
<dbReference type="Proteomes" id="UP000027195">
    <property type="component" value="Unassembled WGS sequence"/>
</dbReference>
<evidence type="ECO:0000256" key="3">
    <source>
        <dbReference type="SAM" id="MobiDB-lite"/>
    </source>
</evidence>
<reference evidence="6" key="1">
    <citation type="journal article" date="2014" name="Proc. Natl. Acad. Sci. U.S.A.">
        <title>Extensive sampling of basidiomycete genomes demonstrates inadequacy of the white-rot/brown-rot paradigm for wood decay fungi.</title>
        <authorList>
            <person name="Riley R."/>
            <person name="Salamov A.A."/>
            <person name="Brown D.W."/>
            <person name="Nagy L.G."/>
            <person name="Floudas D."/>
            <person name="Held B.W."/>
            <person name="Levasseur A."/>
            <person name="Lombard V."/>
            <person name="Morin E."/>
            <person name="Otillar R."/>
            <person name="Lindquist E.A."/>
            <person name="Sun H."/>
            <person name="LaButti K.M."/>
            <person name="Schmutz J."/>
            <person name="Jabbour D."/>
            <person name="Luo H."/>
            <person name="Baker S.E."/>
            <person name="Pisabarro A.G."/>
            <person name="Walton J.D."/>
            <person name="Blanchette R.A."/>
            <person name="Henrissat B."/>
            <person name="Martin F."/>
            <person name="Cullen D."/>
            <person name="Hibbett D.S."/>
            <person name="Grigoriev I.V."/>
        </authorList>
    </citation>
    <scope>NUCLEOTIDE SEQUENCE [LARGE SCALE GENOMIC DNA]</scope>
    <source>
        <strain evidence="6">FD-172 SS1</strain>
    </source>
</reference>
<evidence type="ECO:0000259" key="4">
    <source>
        <dbReference type="Pfam" id="PF00176"/>
    </source>
</evidence>
<dbReference type="InterPro" id="IPR000330">
    <property type="entry name" value="SNF2_N"/>
</dbReference>
<dbReference type="InterPro" id="IPR027417">
    <property type="entry name" value="P-loop_NTPase"/>
</dbReference>
<keyword evidence="6" id="KW-1185">Reference proteome</keyword>
<keyword evidence="1" id="KW-0547">Nucleotide-binding</keyword>
<gene>
    <name evidence="5" type="ORF">BOTBODRAFT_177830</name>
</gene>
<evidence type="ECO:0000256" key="1">
    <source>
        <dbReference type="ARBA" id="ARBA00022741"/>
    </source>
</evidence>
<dbReference type="InterPro" id="IPR038718">
    <property type="entry name" value="SNF2-like_sf"/>
</dbReference>
<dbReference type="Pfam" id="PF00176">
    <property type="entry name" value="SNF2-rel_dom"/>
    <property type="match status" value="1"/>
</dbReference>
<feature type="compositionally biased region" description="Polar residues" evidence="3">
    <location>
        <begin position="20"/>
        <end position="33"/>
    </location>
</feature>
<dbReference type="SUPFAM" id="SSF52540">
    <property type="entry name" value="P-loop containing nucleoside triphosphate hydrolases"/>
    <property type="match status" value="1"/>
</dbReference>
<dbReference type="GO" id="GO:0005524">
    <property type="term" value="F:ATP binding"/>
    <property type="evidence" value="ECO:0007669"/>
    <property type="project" value="InterPro"/>
</dbReference>
<organism evidence="5 6">
    <name type="scientific">Botryobasidium botryosum (strain FD-172 SS1)</name>
    <dbReference type="NCBI Taxonomy" id="930990"/>
    <lineage>
        <taxon>Eukaryota</taxon>
        <taxon>Fungi</taxon>
        <taxon>Dikarya</taxon>
        <taxon>Basidiomycota</taxon>
        <taxon>Agaricomycotina</taxon>
        <taxon>Agaricomycetes</taxon>
        <taxon>Cantharellales</taxon>
        <taxon>Botryobasidiaceae</taxon>
        <taxon>Botryobasidium</taxon>
    </lineage>
</organism>
<dbReference type="HOGENOM" id="CLU_455592_0_0_1"/>
<dbReference type="InParanoid" id="A0A067MGD9"/>